<evidence type="ECO:0000256" key="3">
    <source>
        <dbReference type="ARBA" id="ARBA00022679"/>
    </source>
</evidence>
<dbReference type="InterPro" id="IPR050834">
    <property type="entry name" value="Glycosyltransf_2"/>
</dbReference>
<dbReference type="STRING" id="1641875.XM53_04575"/>
<organism evidence="5 6">
    <name type="scientific">Roseovarius atlanticus</name>
    <dbReference type="NCBI Taxonomy" id="1641875"/>
    <lineage>
        <taxon>Bacteria</taxon>
        <taxon>Pseudomonadati</taxon>
        <taxon>Pseudomonadota</taxon>
        <taxon>Alphaproteobacteria</taxon>
        <taxon>Rhodobacterales</taxon>
        <taxon>Roseobacteraceae</taxon>
        <taxon>Roseovarius</taxon>
    </lineage>
</organism>
<keyword evidence="3" id="KW-0808">Transferase</keyword>
<dbReference type="Gene3D" id="3.90.550.10">
    <property type="entry name" value="Spore Coat Polysaccharide Biosynthesis Protein SpsA, Chain A"/>
    <property type="match status" value="1"/>
</dbReference>
<accession>A0A0T5NZ36</accession>
<proteinExistence type="inferred from homology"/>
<dbReference type="Pfam" id="PF00535">
    <property type="entry name" value="Glycos_transf_2"/>
    <property type="match status" value="1"/>
</dbReference>
<evidence type="ECO:0000313" key="5">
    <source>
        <dbReference type="EMBL" id="KRS14092.1"/>
    </source>
</evidence>
<reference evidence="5 6" key="1">
    <citation type="submission" date="2015-04" db="EMBL/GenBank/DDBJ databases">
        <title>The draft genome sequence of Roseovarius sp.R12b.</title>
        <authorList>
            <person name="Li G."/>
            <person name="Lai Q."/>
            <person name="Shao Z."/>
            <person name="Yan P."/>
        </authorList>
    </citation>
    <scope>NUCLEOTIDE SEQUENCE [LARGE SCALE GENOMIC DNA]</scope>
    <source>
        <strain evidence="5 6">R12B</strain>
    </source>
</reference>
<keyword evidence="2" id="KW-0328">Glycosyltransferase</keyword>
<comment type="caution">
    <text evidence="5">The sequence shown here is derived from an EMBL/GenBank/DDBJ whole genome shotgun (WGS) entry which is preliminary data.</text>
</comment>
<evidence type="ECO:0000256" key="2">
    <source>
        <dbReference type="ARBA" id="ARBA00022676"/>
    </source>
</evidence>
<comment type="similarity">
    <text evidence="1">Belongs to the glycosyltransferase 2 family.</text>
</comment>
<evidence type="ECO:0000259" key="4">
    <source>
        <dbReference type="Pfam" id="PF00535"/>
    </source>
</evidence>
<dbReference type="InterPro" id="IPR029044">
    <property type="entry name" value="Nucleotide-diphossugar_trans"/>
</dbReference>
<dbReference type="GO" id="GO:0016757">
    <property type="term" value="F:glycosyltransferase activity"/>
    <property type="evidence" value="ECO:0007669"/>
    <property type="project" value="UniProtKB-KW"/>
</dbReference>
<dbReference type="PANTHER" id="PTHR43685:SF5">
    <property type="entry name" value="GLYCOSYLTRANSFERASE EPSE-RELATED"/>
    <property type="match status" value="1"/>
</dbReference>
<dbReference type="AlphaFoldDB" id="A0A0T5NZ36"/>
<dbReference type="EMBL" id="LAXJ01000003">
    <property type="protein sequence ID" value="KRS14092.1"/>
    <property type="molecule type" value="Genomic_DNA"/>
</dbReference>
<dbReference type="InterPro" id="IPR001173">
    <property type="entry name" value="Glyco_trans_2-like"/>
</dbReference>
<dbReference type="PATRIC" id="fig|1641875.4.peg.2928"/>
<evidence type="ECO:0000256" key="1">
    <source>
        <dbReference type="ARBA" id="ARBA00006739"/>
    </source>
</evidence>
<protein>
    <recommendedName>
        <fullName evidence="4">Glycosyltransferase 2-like domain-containing protein</fullName>
    </recommendedName>
</protein>
<evidence type="ECO:0000313" key="6">
    <source>
        <dbReference type="Proteomes" id="UP000051295"/>
    </source>
</evidence>
<keyword evidence="6" id="KW-1185">Reference proteome</keyword>
<sequence>MAVYDGAPYLPDQLRSLSSQSTAGWRLLASDDSGGADSRDIIERFAVDVPQQVRVIRGPKSGFAANYLHLIRHAEPGPVAFADQDDVWLPDKLARAREALDELPADRPGLYCARLQPWNGTEGDRQRPMPKRTRPLGLENALIENVAAGNTIVLNRAAAEAAREIAPKLGAIFAHDWWLYQLVSGIGGTVVHDNGPPVALYRQHGGNLIGAGRGPLAQIRRKRAVLRRAFAERLTLNAAALEASRDRLTARNAELFDGFEAARRLPLGPRLAAFRRLGVYRQSPLGTAGFFGAAALGLV</sequence>
<dbReference type="Proteomes" id="UP000051295">
    <property type="component" value="Unassembled WGS sequence"/>
</dbReference>
<dbReference type="SUPFAM" id="SSF53448">
    <property type="entry name" value="Nucleotide-diphospho-sugar transferases"/>
    <property type="match status" value="1"/>
</dbReference>
<feature type="domain" description="Glycosyltransferase 2-like" evidence="4">
    <location>
        <begin position="1"/>
        <end position="106"/>
    </location>
</feature>
<dbReference type="PANTHER" id="PTHR43685">
    <property type="entry name" value="GLYCOSYLTRANSFERASE"/>
    <property type="match status" value="1"/>
</dbReference>
<name>A0A0T5NZ36_9RHOB</name>
<gene>
    <name evidence="5" type="ORF">XM53_04575</name>
</gene>